<keyword evidence="4" id="KW-0255">Endonuclease</keyword>
<evidence type="ECO:0000313" key="4">
    <source>
        <dbReference type="EMBL" id="MFD0836532.1"/>
    </source>
</evidence>
<keyword evidence="5" id="KW-1185">Reference proteome</keyword>
<dbReference type="EMBL" id="JBHTIB010000012">
    <property type="protein sequence ID" value="MFD0836532.1"/>
    <property type="molecule type" value="Genomic_DNA"/>
</dbReference>
<dbReference type="GO" id="GO:0004519">
    <property type="term" value="F:endonuclease activity"/>
    <property type="evidence" value="ECO:0007669"/>
    <property type="project" value="UniProtKB-KW"/>
</dbReference>
<reference evidence="5" key="1">
    <citation type="journal article" date="2019" name="Int. J. Syst. Evol. Microbiol.">
        <title>The Global Catalogue of Microorganisms (GCM) 10K type strain sequencing project: providing services to taxonomists for standard genome sequencing and annotation.</title>
        <authorList>
            <consortium name="The Broad Institute Genomics Platform"/>
            <consortium name="The Broad Institute Genome Sequencing Center for Infectious Disease"/>
            <person name="Wu L."/>
            <person name="Ma J."/>
        </authorList>
    </citation>
    <scope>NUCLEOTIDE SEQUENCE [LARGE SCALE GENOMIC DNA]</scope>
    <source>
        <strain evidence="5">CCUG 60529</strain>
    </source>
</reference>
<dbReference type="Pfam" id="PF03372">
    <property type="entry name" value="Exo_endo_phos"/>
    <property type="match status" value="1"/>
</dbReference>
<proteinExistence type="predicted"/>
<name>A0ABW3BVI0_9FLAO</name>
<feature type="domain" description="Endonuclease/exonuclease/phosphatase" evidence="2">
    <location>
        <begin position="56"/>
        <end position="305"/>
    </location>
</feature>
<feature type="domain" description="Secretion system C-terminal sorting" evidence="3">
    <location>
        <begin position="333"/>
        <end position="405"/>
    </location>
</feature>
<dbReference type="Proteomes" id="UP001597011">
    <property type="component" value="Unassembled WGS sequence"/>
</dbReference>
<evidence type="ECO:0000313" key="5">
    <source>
        <dbReference type="Proteomes" id="UP001597011"/>
    </source>
</evidence>
<keyword evidence="1" id="KW-0732">Signal</keyword>
<dbReference type="InterPro" id="IPR036691">
    <property type="entry name" value="Endo/exonu/phosph_ase_sf"/>
</dbReference>
<evidence type="ECO:0000259" key="2">
    <source>
        <dbReference type="Pfam" id="PF03372"/>
    </source>
</evidence>
<keyword evidence="4" id="KW-0378">Hydrolase</keyword>
<dbReference type="PANTHER" id="PTHR11371:SF31">
    <property type="entry name" value="EXTRACELLULAR NUCLEASE"/>
    <property type="match status" value="1"/>
</dbReference>
<protein>
    <submittedName>
        <fullName evidence="4">Endonuclease/exonuclease/phosphatase family protein</fullName>
    </submittedName>
</protein>
<comment type="caution">
    <text evidence="4">The sequence shown here is derived from an EMBL/GenBank/DDBJ whole genome shotgun (WGS) entry which is preliminary data.</text>
</comment>
<dbReference type="InterPro" id="IPR026444">
    <property type="entry name" value="Secre_tail"/>
</dbReference>
<dbReference type="NCBIfam" id="TIGR04183">
    <property type="entry name" value="Por_Secre_tail"/>
    <property type="match status" value="1"/>
</dbReference>
<keyword evidence="4" id="KW-0540">Nuclease</keyword>
<gene>
    <name evidence="4" type="ORF">ACFQ0I_12205</name>
</gene>
<organism evidence="4 5">
    <name type="scientific">Mariniflexile aquimaris</name>
    <dbReference type="NCBI Taxonomy" id="881009"/>
    <lineage>
        <taxon>Bacteria</taxon>
        <taxon>Pseudomonadati</taxon>
        <taxon>Bacteroidota</taxon>
        <taxon>Flavobacteriia</taxon>
        <taxon>Flavobacteriales</taxon>
        <taxon>Flavobacteriaceae</taxon>
        <taxon>Mariniflexile</taxon>
    </lineage>
</organism>
<sequence>MPIIYFNFISYQKRSLRFIKMKSVFSFIYVFFICLFLNAQSFENLTFGSEDTFEVMTWNLENFPKNSTTTINYVTQIVEALDIDLIAIQEISDEASFQQLVSNLPDYYGYLESTYYDGLALLYKSDATRINNIYRIFNTTAYWNAFPRAPMVIDLTYNSQQIYIINNHLKCCGDGVLNLSNSNDEETRRYEAMNLLKTYIDTNLPNENVIVVGDLNDVLTDAESNNVFQNVLDDATNYLFSDFDIAQGSSADWSYPSWPSHLDHILITNELFYAFNLSSSKIQVIKIDESLSGGWDEYDENVSDHRPVALKLTINSNLGLQHTVTNSLRFTSYPNPASSNMVFNFNPSQTNTHIQIVDIMGHLVYSKNLTNGQSKVVFNVESLSNGIYVAKLSSANNTATIKVVVSR</sequence>
<dbReference type="SUPFAM" id="SSF56219">
    <property type="entry name" value="DNase I-like"/>
    <property type="match status" value="1"/>
</dbReference>
<evidence type="ECO:0000256" key="1">
    <source>
        <dbReference type="ARBA" id="ARBA00022729"/>
    </source>
</evidence>
<dbReference type="Pfam" id="PF18962">
    <property type="entry name" value="Por_Secre_tail"/>
    <property type="match status" value="1"/>
</dbReference>
<dbReference type="InterPro" id="IPR005135">
    <property type="entry name" value="Endo/exonuclease/phosphatase"/>
</dbReference>
<dbReference type="PANTHER" id="PTHR11371">
    <property type="entry name" value="DEOXYRIBONUCLEASE"/>
    <property type="match status" value="1"/>
</dbReference>
<accession>A0ABW3BVI0</accession>
<dbReference type="Gene3D" id="3.60.10.10">
    <property type="entry name" value="Endonuclease/exonuclease/phosphatase"/>
    <property type="match status" value="1"/>
</dbReference>
<evidence type="ECO:0000259" key="3">
    <source>
        <dbReference type="Pfam" id="PF18962"/>
    </source>
</evidence>